<dbReference type="PRINTS" id="PR00455">
    <property type="entry name" value="HTHTETR"/>
</dbReference>
<dbReference type="AlphaFoldDB" id="A0A0K0XAK3"/>
<feature type="domain" description="HTH tetR-type" evidence="6">
    <location>
        <begin position="22"/>
        <end position="82"/>
    </location>
</feature>
<dbReference type="InterPro" id="IPR050109">
    <property type="entry name" value="HTH-type_TetR-like_transc_reg"/>
</dbReference>
<dbReference type="PROSITE" id="PS50977">
    <property type="entry name" value="HTH_TETR_2"/>
    <property type="match status" value="1"/>
</dbReference>
<evidence type="ECO:0000313" key="7">
    <source>
        <dbReference type="EMBL" id="AKS34434.1"/>
    </source>
</evidence>
<evidence type="ECO:0000259" key="6">
    <source>
        <dbReference type="PROSITE" id="PS50977"/>
    </source>
</evidence>
<dbReference type="SUPFAM" id="SSF46689">
    <property type="entry name" value="Homeodomain-like"/>
    <property type="match status" value="1"/>
</dbReference>
<dbReference type="OrthoDB" id="5179150at2"/>
<keyword evidence="1" id="KW-0805">Transcription regulation</keyword>
<dbReference type="EMBL" id="CP012150">
    <property type="protein sequence ID" value="AKS34434.1"/>
    <property type="molecule type" value="Genomic_DNA"/>
</dbReference>
<dbReference type="KEGG" id="mgo:AFA91_23995"/>
<evidence type="ECO:0000313" key="8">
    <source>
        <dbReference type="Proteomes" id="UP000062255"/>
    </source>
</evidence>
<dbReference type="InterPro" id="IPR009057">
    <property type="entry name" value="Homeodomain-like_sf"/>
</dbReference>
<evidence type="ECO:0000256" key="1">
    <source>
        <dbReference type="ARBA" id="ARBA00023015"/>
    </source>
</evidence>
<feature type="DNA-binding region" description="H-T-H motif" evidence="4">
    <location>
        <begin position="45"/>
        <end position="64"/>
    </location>
</feature>
<organism evidence="7 8">
    <name type="scientific">Mycolicibacterium goodii</name>
    <name type="common">Mycobacterium goodii</name>
    <dbReference type="NCBI Taxonomy" id="134601"/>
    <lineage>
        <taxon>Bacteria</taxon>
        <taxon>Bacillati</taxon>
        <taxon>Actinomycetota</taxon>
        <taxon>Actinomycetes</taxon>
        <taxon>Mycobacteriales</taxon>
        <taxon>Mycobacteriaceae</taxon>
        <taxon>Mycolicibacterium</taxon>
    </lineage>
</organism>
<dbReference type="InterPro" id="IPR001647">
    <property type="entry name" value="HTH_TetR"/>
</dbReference>
<dbReference type="Pfam" id="PF00440">
    <property type="entry name" value="TetR_N"/>
    <property type="match status" value="1"/>
</dbReference>
<feature type="region of interest" description="Disordered" evidence="5">
    <location>
        <begin position="1"/>
        <end position="22"/>
    </location>
</feature>
<dbReference type="RefSeq" id="WP_083453017.1">
    <property type="nucleotide sequence ID" value="NZ_CP012150.1"/>
</dbReference>
<gene>
    <name evidence="7" type="ORF">AFA91_23995</name>
</gene>
<reference evidence="7 8" key="1">
    <citation type="submission" date="2015-07" db="EMBL/GenBank/DDBJ databases">
        <title>Complete genome sequence of Mycobacterium goodii X7B, a facultative thermophilic biodesulfurizing bacterium.</title>
        <authorList>
            <person name="Yu B."/>
            <person name="Li F."/>
            <person name="Xu P."/>
        </authorList>
    </citation>
    <scope>NUCLEOTIDE SEQUENCE [LARGE SCALE GENOMIC DNA]</scope>
    <source>
        <strain evidence="7 8">X7B</strain>
    </source>
</reference>
<sequence length="236" mass="25253">MTDAGEPRPRRAPGRPVGADSAQTRAHIMRVGCEIINERGFAALTFQGIARRSGLSRPTLNYYFATREELFGALVHEGNAVVQECIAAAKQQEHPLDRLRALLDALGEAWNTDPTLTLFLVNARLEAGRNPALPNAIAGAIRDFLDDVVADAVVDGSLPAHTDPAPIAQLLHAMLWGVGLWCGYAGVPDGRLVTKQLENAIASGLLTDSRRASLRRNEGGSENTRCDTPKSVGAGQ</sequence>
<keyword evidence="3" id="KW-0804">Transcription</keyword>
<dbReference type="SUPFAM" id="SSF48498">
    <property type="entry name" value="Tetracyclin repressor-like, C-terminal domain"/>
    <property type="match status" value="1"/>
</dbReference>
<evidence type="ECO:0000256" key="4">
    <source>
        <dbReference type="PROSITE-ProRule" id="PRU00335"/>
    </source>
</evidence>
<dbReference type="InterPro" id="IPR036271">
    <property type="entry name" value="Tet_transcr_reg_TetR-rel_C_sf"/>
</dbReference>
<evidence type="ECO:0000256" key="3">
    <source>
        <dbReference type="ARBA" id="ARBA00023163"/>
    </source>
</evidence>
<dbReference type="Gene3D" id="1.10.357.10">
    <property type="entry name" value="Tetracycline Repressor, domain 2"/>
    <property type="match status" value="1"/>
</dbReference>
<keyword evidence="2 4" id="KW-0238">DNA-binding</keyword>
<dbReference type="GO" id="GO:0003700">
    <property type="term" value="F:DNA-binding transcription factor activity"/>
    <property type="evidence" value="ECO:0007669"/>
    <property type="project" value="TreeGrafter"/>
</dbReference>
<protein>
    <submittedName>
        <fullName evidence="7">Transcriptional regulator</fullName>
    </submittedName>
</protein>
<name>A0A0K0XAK3_MYCGD</name>
<evidence type="ECO:0000256" key="5">
    <source>
        <dbReference type="SAM" id="MobiDB-lite"/>
    </source>
</evidence>
<accession>A0A0K0XAK3</accession>
<feature type="region of interest" description="Disordered" evidence="5">
    <location>
        <begin position="212"/>
        <end position="236"/>
    </location>
</feature>
<dbReference type="PATRIC" id="fig|134601.6.peg.4963"/>
<dbReference type="GO" id="GO:0000976">
    <property type="term" value="F:transcription cis-regulatory region binding"/>
    <property type="evidence" value="ECO:0007669"/>
    <property type="project" value="TreeGrafter"/>
</dbReference>
<dbReference type="PANTHER" id="PTHR30055">
    <property type="entry name" value="HTH-TYPE TRANSCRIPTIONAL REGULATOR RUTR"/>
    <property type="match status" value="1"/>
</dbReference>
<dbReference type="Proteomes" id="UP000062255">
    <property type="component" value="Chromosome"/>
</dbReference>
<proteinExistence type="predicted"/>
<dbReference type="PANTHER" id="PTHR30055:SF234">
    <property type="entry name" value="HTH-TYPE TRANSCRIPTIONAL REGULATOR BETI"/>
    <property type="match status" value="1"/>
</dbReference>
<evidence type="ECO:0000256" key="2">
    <source>
        <dbReference type="ARBA" id="ARBA00023125"/>
    </source>
</evidence>
<dbReference type="STRING" id="134601.AFA91_23995"/>
<feature type="compositionally biased region" description="Basic and acidic residues" evidence="5">
    <location>
        <begin position="212"/>
        <end position="228"/>
    </location>
</feature>